<accession>A0A1T3C904</accession>
<dbReference type="AlphaFoldDB" id="A0A1T3C904"/>
<organism evidence="1 2">
    <name type="scientific">Trichoderma guizhouense</name>
    <dbReference type="NCBI Taxonomy" id="1491466"/>
    <lineage>
        <taxon>Eukaryota</taxon>
        <taxon>Fungi</taxon>
        <taxon>Dikarya</taxon>
        <taxon>Ascomycota</taxon>
        <taxon>Pezizomycotina</taxon>
        <taxon>Sordariomycetes</taxon>
        <taxon>Hypocreomycetidae</taxon>
        <taxon>Hypocreales</taxon>
        <taxon>Hypocreaceae</taxon>
        <taxon>Trichoderma</taxon>
    </lineage>
</organism>
<evidence type="ECO:0000313" key="2">
    <source>
        <dbReference type="Proteomes" id="UP000191004"/>
    </source>
</evidence>
<protein>
    <submittedName>
        <fullName evidence="1">Uncharacterized protein</fullName>
    </submittedName>
</protein>
<dbReference type="OrthoDB" id="4894358at2759"/>
<dbReference type="EMBL" id="LVVK01000022">
    <property type="protein sequence ID" value="OPB37572.1"/>
    <property type="molecule type" value="Genomic_DNA"/>
</dbReference>
<evidence type="ECO:0000313" key="1">
    <source>
        <dbReference type="EMBL" id="OPB37572.1"/>
    </source>
</evidence>
<gene>
    <name evidence="1" type="ORF">A0O28_0044840</name>
</gene>
<comment type="caution">
    <text evidence="1">The sequence shown here is derived from an EMBL/GenBank/DDBJ whole genome shotgun (WGS) entry which is preliminary data.</text>
</comment>
<proteinExistence type="predicted"/>
<name>A0A1T3C904_9HYPO</name>
<reference evidence="1 2" key="1">
    <citation type="submission" date="2016-04" db="EMBL/GenBank/DDBJ databases">
        <title>Multiple horizontal gene transfer events from other fungi enriched the ability of the initially mycotrophic fungus Trichoderma (Ascomycota) to feed on dead plant biomass.</title>
        <authorList>
            <person name="Atanasova L."/>
            <person name="Chenthamara K."/>
            <person name="Zhang J."/>
            <person name="Grujic M."/>
            <person name="Henrissat B."/>
            <person name="Kuo A."/>
            <person name="Aertz A."/>
            <person name="Salamov A."/>
            <person name="Lipzen A."/>
            <person name="Labutti K."/>
            <person name="Barry K."/>
            <person name="Miao Y."/>
            <person name="Rahimi M.J."/>
            <person name="Shen Q."/>
            <person name="Grigoriev I.V."/>
            <person name="Kubicek C.P."/>
            <person name="Druzhinina I.S."/>
        </authorList>
    </citation>
    <scope>NUCLEOTIDE SEQUENCE [LARGE SCALE GENOMIC DNA]</scope>
    <source>
        <strain evidence="1 2">NJAU 4742</strain>
    </source>
</reference>
<keyword evidence="2" id="KW-1185">Reference proteome</keyword>
<dbReference type="Proteomes" id="UP000191004">
    <property type="component" value="Unassembled WGS sequence"/>
</dbReference>
<sequence length="496" mass="55601">MSGPQEFTSSFFGMNAEPPNYYDDEVNPKLLLRLEVWHFSNDGRSQIKNTRLADAFRAANLDNWDVLGVTVIEPDGAANRDDFVPIQARHLLPTHRHKHKKNSDNDPNGEAQNHVRELFRSIMPSIIFRFFLDIQSKPHTMSLAARNVLSEHKQRYCQLFIINKLNIRVDQLLTPTGVDNACIDEIVARLSTLPNALSTLSQIVEIFSLYQLLHGQTIPEFSFMHQQDADHVFNVRTPALMNIEELVMVTEELRPLYEANMNQAAAGRTGTRFQEEFADVVGNLGLVQESIALTPQQLYQNGLNLRMGSIMLSRARDFLGPHLERQIGQYETEMNLPKNIRLGGLGAGTGVGGAIVFGGLASNPFTWGIVVACYLGALAAQFKISPISGKNAAIKAFIRDLDDLAGVFDEARRSVVVAVCRDVFNVRLDNLGQHEQIAILKSFGIDLRALEHEEYRESLVESSLDKLMTYYEEMTTDYGKMVNLCGPDLRNANIPL</sequence>